<comment type="function">
    <text evidence="7">Plays a role in the regulation of phosphate uptake.</text>
</comment>
<evidence type="ECO:0000256" key="7">
    <source>
        <dbReference type="PIRNR" id="PIRNR003107"/>
    </source>
</evidence>
<evidence type="ECO:0000256" key="4">
    <source>
        <dbReference type="ARBA" id="ARBA00022448"/>
    </source>
</evidence>
<name>A0A098EMD8_9BACL</name>
<accession>A0A098EMD8</accession>
<organism evidence="9 10">
    <name type="scientific">Planococcus massiliensis</name>
    <dbReference type="NCBI Taxonomy" id="1499687"/>
    <lineage>
        <taxon>Bacteria</taxon>
        <taxon>Bacillati</taxon>
        <taxon>Bacillota</taxon>
        <taxon>Bacilli</taxon>
        <taxon>Bacillales</taxon>
        <taxon>Caryophanaceae</taxon>
        <taxon>Planococcus</taxon>
    </lineage>
</organism>
<comment type="subunit">
    <text evidence="3 7">Homodimer.</text>
</comment>
<dbReference type="SUPFAM" id="SSF109755">
    <property type="entry name" value="PhoU-like"/>
    <property type="match status" value="1"/>
</dbReference>
<dbReference type="PANTHER" id="PTHR42930:SF3">
    <property type="entry name" value="PHOSPHATE-SPECIFIC TRANSPORT SYSTEM ACCESSORY PROTEIN PHOU"/>
    <property type="match status" value="1"/>
</dbReference>
<dbReference type="STRING" id="1499687.BN1080_01903"/>
<dbReference type="InterPro" id="IPR026022">
    <property type="entry name" value="PhoU_dom"/>
</dbReference>
<comment type="subcellular location">
    <subcellularLocation>
        <location evidence="1 7">Cytoplasm</location>
    </subcellularLocation>
</comment>
<evidence type="ECO:0000256" key="1">
    <source>
        <dbReference type="ARBA" id="ARBA00004496"/>
    </source>
</evidence>
<sequence>MSVREKFDYELSSAQDQLILISKMAVEALSKSVRALMAHDVDAALEVIEDDIEINQLEEEINDQVILMIAKQSPVATDLRRLIVTIKVASDMERVGDYAVNIAKETIRIGKEELLPQIRQIEQMHDLAVAMLHQVIDAFVEEDVLKAKEIAELDDQVDGLYGDVIRKLMHAGGEDPEKLSQITQLAFVSRYMERSADHATNIAEQLFYLVKGRHYDLNS</sequence>
<evidence type="ECO:0000256" key="6">
    <source>
        <dbReference type="ARBA" id="ARBA00022592"/>
    </source>
</evidence>
<protein>
    <recommendedName>
        <fullName evidence="7">Phosphate-specific transport system accessory protein PhoU</fullName>
    </recommendedName>
</protein>
<evidence type="ECO:0000256" key="5">
    <source>
        <dbReference type="ARBA" id="ARBA00022490"/>
    </source>
</evidence>
<dbReference type="PANTHER" id="PTHR42930">
    <property type="entry name" value="PHOSPHATE-SPECIFIC TRANSPORT SYSTEM ACCESSORY PROTEIN PHOU"/>
    <property type="match status" value="1"/>
</dbReference>
<feature type="domain" description="PhoU" evidence="8">
    <location>
        <begin position="121"/>
        <end position="205"/>
    </location>
</feature>
<keyword evidence="4 7" id="KW-0813">Transport</keyword>
<dbReference type="FunFam" id="1.20.58.220:FF:000004">
    <property type="entry name" value="Phosphate-specific transport system accessory protein PhoU"/>
    <property type="match status" value="1"/>
</dbReference>
<proteinExistence type="inferred from homology"/>
<keyword evidence="10" id="KW-1185">Reference proteome</keyword>
<dbReference type="InterPro" id="IPR038078">
    <property type="entry name" value="PhoU-like_sf"/>
</dbReference>
<keyword evidence="5 7" id="KW-0963">Cytoplasm</keyword>
<dbReference type="GO" id="GO:0006817">
    <property type="term" value="P:phosphate ion transport"/>
    <property type="evidence" value="ECO:0007669"/>
    <property type="project" value="UniProtKB-KW"/>
</dbReference>
<dbReference type="EMBL" id="CCXS01000001">
    <property type="protein sequence ID" value="CEG22965.1"/>
    <property type="molecule type" value="Genomic_DNA"/>
</dbReference>
<evidence type="ECO:0000256" key="2">
    <source>
        <dbReference type="ARBA" id="ARBA00008107"/>
    </source>
</evidence>
<feature type="domain" description="PhoU" evidence="8">
    <location>
        <begin position="21"/>
        <end position="105"/>
    </location>
</feature>
<dbReference type="Pfam" id="PF01895">
    <property type="entry name" value="PhoU"/>
    <property type="match status" value="2"/>
</dbReference>
<dbReference type="OrthoDB" id="9814256at2"/>
<dbReference type="Proteomes" id="UP000043699">
    <property type="component" value="Unassembled WGS sequence"/>
</dbReference>
<dbReference type="RefSeq" id="WP_052651764.1">
    <property type="nucleotide sequence ID" value="NZ_CCXS01000001.1"/>
</dbReference>
<dbReference type="AlphaFoldDB" id="A0A098EMD8"/>
<comment type="similarity">
    <text evidence="2 7">Belongs to the PhoU family.</text>
</comment>
<reference evidence="9 10" key="1">
    <citation type="submission" date="2014-09" db="EMBL/GenBank/DDBJ databases">
        <authorList>
            <person name="Urmite Genomes Urmite Genomes"/>
        </authorList>
    </citation>
    <scope>NUCLEOTIDE SEQUENCE [LARGE SCALE GENOMIC DNA]</scope>
    <source>
        <strain evidence="9 10">ES2</strain>
    </source>
</reference>
<dbReference type="InterPro" id="IPR028366">
    <property type="entry name" value="PhoU"/>
</dbReference>
<dbReference type="PIRSF" id="PIRSF003107">
    <property type="entry name" value="PhoU"/>
    <property type="match status" value="1"/>
</dbReference>
<dbReference type="GO" id="GO:0045936">
    <property type="term" value="P:negative regulation of phosphate metabolic process"/>
    <property type="evidence" value="ECO:0007669"/>
    <property type="project" value="InterPro"/>
</dbReference>
<evidence type="ECO:0000256" key="3">
    <source>
        <dbReference type="ARBA" id="ARBA00011738"/>
    </source>
</evidence>
<dbReference type="GO" id="GO:0030643">
    <property type="term" value="P:intracellular phosphate ion homeostasis"/>
    <property type="evidence" value="ECO:0007669"/>
    <property type="project" value="InterPro"/>
</dbReference>
<dbReference type="Gene3D" id="1.20.58.220">
    <property type="entry name" value="Phosphate transport system protein phou homolog 2, domain 2"/>
    <property type="match status" value="1"/>
</dbReference>
<keyword evidence="6 7" id="KW-0592">Phosphate transport</keyword>
<evidence type="ECO:0000313" key="9">
    <source>
        <dbReference type="EMBL" id="CEG22965.1"/>
    </source>
</evidence>
<evidence type="ECO:0000259" key="8">
    <source>
        <dbReference type="Pfam" id="PF01895"/>
    </source>
</evidence>
<dbReference type="NCBIfam" id="TIGR02135">
    <property type="entry name" value="phoU_full"/>
    <property type="match status" value="1"/>
</dbReference>
<dbReference type="GO" id="GO:0005737">
    <property type="term" value="C:cytoplasm"/>
    <property type="evidence" value="ECO:0007669"/>
    <property type="project" value="UniProtKB-SubCell"/>
</dbReference>
<evidence type="ECO:0000313" key="10">
    <source>
        <dbReference type="Proteomes" id="UP000043699"/>
    </source>
</evidence>
<gene>
    <name evidence="9" type="ORF">BN1080_01903</name>
</gene>